<dbReference type="AlphaFoldDB" id="A0A6J6UAV8"/>
<reference evidence="2" key="1">
    <citation type="submission" date="2020-05" db="EMBL/GenBank/DDBJ databases">
        <authorList>
            <person name="Chiriac C."/>
            <person name="Salcher M."/>
            <person name="Ghai R."/>
            <person name="Kavagutti S V."/>
        </authorList>
    </citation>
    <scope>NUCLEOTIDE SEQUENCE</scope>
</reference>
<proteinExistence type="predicted"/>
<evidence type="ECO:0000313" key="2">
    <source>
        <dbReference type="EMBL" id="CAB4756922.1"/>
    </source>
</evidence>
<evidence type="ECO:0000256" key="1">
    <source>
        <dbReference type="SAM" id="MobiDB-lite"/>
    </source>
</evidence>
<organism evidence="2">
    <name type="scientific">freshwater metagenome</name>
    <dbReference type="NCBI Taxonomy" id="449393"/>
    <lineage>
        <taxon>unclassified sequences</taxon>
        <taxon>metagenomes</taxon>
        <taxon>ecological metagenomes</taxon>
    </lineage>
</organism>
<accession>A0A6J6UAV8</accession>
<dbReference type="EMBL" id="CAEZYZ010000193">
    <property type="protein sequence ID" value="CAB4756922.1"/>
    <property type="molecule type" value="Genomic_DNA"/>
</dbReference>
<name>A0A6J6UAV8_9ZZZZ</name>
<protein>
    <submittedName>
        <fullName evidence="2">Unannotated protein</fullName>
    </submittedName>
</protein>
<sequence length="94" mass="9650">MVSEQVARAKEALLREMKNWGVSSGAGATPESFISGMLGEVFPAGPPPVKKAPAKKAPAKKAPAKKAPAKKAPAKKAPAKKAPAKKAPEQPQGE</sequence>
<feature type="compositionally biased region" description="Basic residues" evidence="1">
    <location>
        <begin position="52"/>
        <end position="84"/>
    </location>
</feature>
<feature type="region of interest" description="Disordered" evidence="1">
    <location>
        <begin position="16"/>
        <end position="94"/>
    </location>
</feature>
<gene>
    <name evidence="2" type="ORF">UFOPK2810_01129</name>
</gene>